<keyword evidence="7" id="KW-1185">Reference proteome</keyword>
<dbReference type="GO" id="GO:0016020">
    <property type="term" value="C:membrane"/>
    <property type="evidence" value="ECO:0007669"/>
    <property type="project" value="UniProtKB-SubCell"/>
</dbReference>
<feature type="region of interest" description="Disordered" evidence="5">
    <location>
        <begin position="52"/>
        <end position="230"/>
    </location>
</feature>
<feature type="region of interest" description="Disordered" evidence="5">
    <location>
        <begin position="1"/>
        <end position="24"/>
    </location>
</feature>
<dbReference type="SUPFAM" id="SSF74653">
    <property type="entry name" value="TolA/TonB C-terminal domain"/>
    <property type="match status" value="1"/>
</dbReference>
<name>A0A0G3BFM6_9BURK</name>
<feature type="compositionally biased region" description="Basic and acidic residues" evidence="5">
    <location>
        <begin position="11"/>
        <end position="24"/>
    </location>
</feature>
<dbReference type="Proteomes" id="UP000035352">
    <property type="component" value="Chromosome"/>
</dbReference>
<dbReference type="Gene3D" id="3.30.1150.10">
    <property type="match status" value="1"/>
</dbReference>
<feature type="compositionally biased region" description="Gly residues" evidence="5">
    <location>
        <begin position="217"/>
        <end position="227"/>
    </location>
</feature>
<organism evidence="6 7">
    <name type="scientific">Caldimonas brevitalea</name>
    <dbReference type="NCBI Taxonomy" id="413882"/>
    <lineage>
        <taxon>Bacteria</taxon>
        <taxon>Pseudomonadati</taxon>
        <taxon>Pseudomonadota</taxon>
        <taxon>Betaproteobacteria</taxon>
        <taxon>Burkholderiales</taxon>
        <taxon>Sphaerotilaceae</taxon>
        <taxon>Caldimonas</taxon>
    </lineage>
</organism>
<dbReference type="AlphaFoldDB" id="A0A0G3BFM6"/>
<dbReference type="NCBIfam" id="TIGR02794">
    <property type="entry name" value="tolA_full"/>
    <property type="match status" value="2"/>
</dbReference>
<evidence type="ECO:0000256" key="1">
    <source>
        <dbReference type="ARBA" id="ARBA00004167"/>
    </source>
</evidence>
<dbReference type="EMBL" id="CP011371">
    <property type="protein sequence ID" value="AKJ28122.1"/>
    <property type="molecule type" value="Genomic_DNA"/>
</dbReference>
<sequence>MSPDPAMTISTERDDLLPRPPDKRGRGLLLALLMHVLLVGGLALGVNWRSSEPEGVEAELWAAVPQAAGPAPELPPPPPPPEVKPEPPKPTPPRAEPEPEPDRQAEIALERERERKRKEEREREEAEERERETKKKQEEAERKKEEADKKRQQEAEREKREEAEKREKEKKLEADKKAKEAQQRREEQEKRLQAQRDDRLKRLMSQAGTGSAEQGAPTGGAAAGGPSAGYAGKLKARILPNIVFADDASGNPAAEVEVRAAPDGTILGSRLVKSSGNTEWDQAVLRAIDKTQTLPRDENGRVPSPILMTFRPRDL</sequence>
<reference evidence="6 7" key="1">
    <citation type="submission" date="2015-05" db="EMBL/GenBank/DDBJ databases">
        <authorList>
            <person name="Tang B."/>
            <person name="Yu Y."/>
        </authorList>
    </citation>
    <scope>NUCLEOTIDE SEQUENCE [LARGE SCALE GENOMIC DNA]</scope>
    <source>
        <strain evidence="6 7">DSM 7029</strain>
    </source>
</reference>
<gene>
    <name evidence="6" type="primary">tolA</name>
    <name evidence="6" type="ORF">AAW51_1431</name>
</gene>
<proteinExistence type="predicted"/>
<dbReference type="KEGG" id="pbh:AAW51_1431"/>
<dbReference type="InterPro" id="IPR014161">
    <property type="entry name" value="Tol-Pal_TolA"/>
</dbReference>
<feature type="compositionally biased region" description="Basic and acidic residues" evidence="5">
    <location>
        <begin position="95"/>
        <end position="201"/>
    </location>
</feature>
<dbReference type="InterPro" id="IPR006260">
    <property type="entry name" value="TonB/TolA_C"/>
</dbReference>
<evidence type="ECO:0000256" key="2">
    <source>
        <dbReference type="ARBA" id="ARBA00022692"/>
    </source>
</evidence>
<evidence type="ECO:0000313" key="7">
    <source>
        <dbReference type="Proteomes" id="UP000035352"/>
    </source>
</evidence>
<keyword evidence="3" id="KW-1133">Transmembrane helix</keyword>
<evidence type="ECO:0000256" key="5">
    <source>
        <dbReference type="SAM" id="MobiDB-lite"/>
    </source>
</evidence>
<protein>
    <submittedName>
        <fullName evidence="6">Colicin import membrane protein</fullName>
    </submittedName>
</protein>
<dbReference type="Pfam" id="PF13103">
    <property type="entry name" value="TonB_2"/>
    <property type="match status" value="1"/>
</dbReference>
<evidence type="ECO:0000256" key="4">
    <source>
        <dbReference type="ARBA" id="ARBA00023136"/>
    </source>
</evidence>
<evidence type="ECO:0000313" key="6">
    <source>
        <dbReference type="EMBL" id="AKJ28122.1"/>
    </source>
</evidence>
<keyword evidence="2" id="KW-0812">Transmembrane</keyword>
<evidence type="ECO:0000256" key="3">
    <source>
        <dbReference type="ARBA" id="ARBA00022989"/>
    </source>
</evidence>
<dbReference type="STRING" id="413882.AAW51_1431"/>
<dbReference type="GO" id="GO:0043213">
    <property type="term" value="P:bacteriocin transport"/>
    <property type="evidence" value="ECO:0007669"/>
    <property type="project" value="InterPro"/>
</dbReference>
<accession>A0A0G3BFM6</accession>
<comment type="subcellular location">
    <subcellularLocation>
        <location evidence="1">Membrane</location>
        <topology evidence="1">Single-pass membrane protein</topology>
    </subcellularLocation>
</comment>
<feature type="compositionally biased region" description="Pro residues" evidence="5">
    <location>
        <begin position="72"/>
        <end position="94"/>
    </location>
</feature>
<dbReference type="PATRIC" id="fig|413882.6.peg.1506"/>
<dbReference type="GO" id="GO:0019534">
    <property type="term" value="F:toxin transmembrane transporter activity"/>
    <property type="evidence" value="ECO:0007669"/>
    <property type="project" value="InterPro"/>
</dbReference>
<keyword evidence="4" id="KW-0472">Membrane</keyword>
<dbReference type="NCBIfam" id="TIGR01352">
    <property type="entry name" value="tonB_Cterm"/>
    <property type="match status" value="1"/>
</dbReference>